<organism evidence="1 2">
    <name type="scientific">Hyalomma asiaticum</name>
    <name type="common">Tick</name>
    <dbReference type="NCBI Taxonomy" id="266040"/>
    <lineage>
        <taxon>Eukaryota</taxon>
        <taxon>Metazoa</taxon>
        <taxon>Ecdysozoa</taxon>
        <taxon>Arthropoda</taxon>
        <taxon>Chelicerata</taxon>
        <taxon>Arachnida</taxon>
        <taxon>Acari</taxon>
        <taxon>Parasitiformes</taxon>
        <taxon>Ixodida</taxon>
        <taxon>Ixodoidea</taxon>
        <taxon>Ixodidae</taxon>
        <taxon>Hyalomminae</taxon>
        <taxon>Hyalomma</taxon>
    </lineage>
</organism>
<reference evidence="1" key="1">
    <citation type="submission" date="2020-05" db="EMBL/GenBank/DDBJ databases">
        <title>Large-scale comparative analyses of tick genomes elucidate their genetic diversity and vector capacities.</title>
        <authorList>
            <person name="Jia N."/>
            <person name="Wang J."/>
            <person name="Shi W."/>
            <person name="Du L."/>
            <person name="Sun Y."/>
            <person name="Zhan W."/>
            <person name="Jiang J."/>
            <person name="Wang Q."/>
            <person name="Zhang B."/>
            <person name="Ji P."/>
            <person name="Sakyi L.B."/>
            <person name="Cui X."/>
            <person name="Yuan T."/>
            <person name="Jiang B."/>
            <person name="Yang W."/>
            <person name="Lam T.T.-Y."/>
            <person name="Chang Q."/>
            <person name="Ding S."/>
            <person name="Wang X."/>
            <person name="Zhu J."/>
            <person name="Ruan X."/>
            <person name="Zhao L."/>
            <person name="Wei J."/>
            <person name="Que T."/>
            <person name="Du C."/>
            <person name="Cheng J."/>
            <person name="Dai P."/>
            <person name="Han X."/>
            <person name="Huang E."/>
            <person name="Gao Y."/>
            <person name="Liu J."/>
            <person name="Shao H."/>
            <person name="Ye R."/>
            <person name="Li L."/>
            <person name="Wei W."/>
            <person name="Wang X."/>
            <person name="Wang C."/>
            <person name="Yang T."/>
            <person name="Huo Q."/>
            <person name="Li W."/>
            <person name="Guo W."/>
            <person name="Chen H."/>
            <person name="Zhou L."/>
            <person name="Ni X."/>
            <person name="Tian J."/>
            <person name="Zhou Y."/>
            <person name="Sheng Y."/>
            <person name="Liu T."/>
            <person name="Pan Y."/>
            <person name="Xia L."/>
            <person name="Li J."/>
            <person name="Zhao F."/>
            <person name="Cao W."/>
        </authorList>
    </citation>
    <scope>NUCLEOTIDE SEQUENCE</scope>
    <source>
        <strain evidence="1">Hyas-2018</strain>
    </source>
</reference>
<keyword evidence="2" id="KW-1185">Reference proteome</keyword>
<evidence type="ECO:0000313" key="2">
    <source>
        <dbReference type="Proteomes" id="UP000821845"/>
    </source>
</evidence>
<dbReference type="Proteomes" id="UP000821845">
    <property type="component" value="Chromosome 1"/>
</dbReference>
<proteinExistence type="predicted"/>
<dbReference type="EMBL" id="CM023481">
    <property type="protein sequence ID" value="KAH6947875.1"/>
    <property type="molecule type" value="Genomic_DNA"/>
</dbReference>
<protein>
    <submittedName>
        <fullName evidence="1">Uncharacterized protein</fullName>
    </submittedName>
</protein>
<accession>A0ACB7TLU6</accession>
<comment type="caution">
    <text evidence="1">The sequence shown here is derived from an EMBL/GenBank/DDBJ whole genome shotgun (WGS) entry which is preliminary data.</text>
</comment>
<evidence type="ECO:0000313" key="1">
    <source>
        <dbReference type="EMBL" id="KAH6947875.1"/>
    </source>
</evidence>
<sequence>MTQTLRVPFPFSPRIECVGRSKRIQTLRKCVGIVTDYSDVYPAARRQRDIDDSSLPRWEAAPQEPSARKRKRAALLMVRPRAREEQPWDAAGPVRRFLSPFRAPFDKRVDCRR</sequence>
<name>A0ACB7TLU6_HYAAI</name>
<gene>
    <name evidence="1" type="ORF">HPB50_021960</name>
</gene>